<dbReference type="Proteomes" id="UP000275663">
    <property type="component" value="Chromosome"/>
</dbReference>
<dbReference type="KEGG" id="upv:EJN92_19820"/>
<gene>
    <name evidence="3" type="ORF">EJN92_19820</name>
</gene>
<evidence type="ECO:0000259" key="2">
    <source>
        <dbReference type="Pfam" id="PF00497"/>
    </source>
</evidence>
<protein>
    <submittedName>
        <fullName evidence="3">Transporter substrate-binding domain-containing protein</fullName>
    </submittedName>
</protein>
<dbReference type="Pfam" id="PF00497">
    <property type="entry name" value="SBP_bac_3"/>
    <property type="match status" value="1"/>
</dbReference>
<sequence length="264" mass="29802">MHRLKQVICGLALSAVAQLTLADQAKKTIVIAGDDYCPLSCNPASGQNGFAYEFAQQLYGQLGWEVRYEFVPFQRALKYFKEGRVDLIPGAAKDDNPHFAQAALSSVAVMSPRMCFYTRAQETWTYQSTASLLQGRLGVIAGYFYWPELLSYIAQHQNDGKVDSIAADNPIELSMRKLKAGRFDYFAELRPAVEYQLMKLRMKEAIREANCVLSLPLHMAFRPDFAGAKELNAHWDKHYLQFLKSPQGIAILQKYGLSIKSIME</sequence>
<dbReference type="PANTHER" id="PTHR35936:SF25">
    <property type="entry name" value="ABC TRANSPORTER SUBSTRATE-BINDING PROTEIN"/>
    <property type="match status" value="1"/>
</dbReference>
<dbReference type="RefSeq" id="WP_126129407.1">
    <property type="nucleotide sequence ID" value="NZ_CP034464.1"/>
</dbReference>
<evidence type="ECO:0000313" key="4">
    <source>
        <dbReference type="Proteomes" id="UP000275663"/>
    </source>
</evidence>
<organism evidence="3 4">
    <name type="scientific">Undibacterium parvum</name>
    <dbReference type="NCBI Taxonomy" id="401471"/>
    <lineage>
        <taxon>Bacteria</taxon>
        <taxon>Pseudomonadati</taxon>
        <taxon>Pseudomonadota</taxon>
        <taxon>Betaproteobacteria</taxon>
        <taxon>Burkholderiales</taxon>
        <taxon>Oxalobacteraceae</taxon>
        <taxon>Undibacterium</taxon>
    </lineage>
</organism>
<dbReference type="OrthoDB" id="5763510at2"/>
<proteinExistence type="predicted"/>
<dbReference type="SUPFAM" id="SSF53850">
    <property type="entry name" value="Periplasmic binding protein-like II"/>
    <property type="match status" value="1"/>
</dbReference>
<name>A0A3S5HM57_9BURK</name>
<dbReference type="PANTHER" id="PTHR35936">
    <property type="entry name" value="MEMBRANE-BOUND LYTIC MUREIN TRANSGLYCOSYLASE F"/>
    <property type="match status" value="1"/>
</dbReference>
<evidence type="ECO:0000256" key="1">
    <source>
        <dbReference type="ARBA" id="ARBA00022729"/>
    </source>
</evidence>
<reference evidence="3 4" key="1">
    <citation type="journal article" date="2011" name="Int. J. Syst. Evol. Microbiol.">
        <title>Description of Undibacterium oligocarboniphilum sp. nov., isolated from purified water, and Undibacterium pigrum strain CCUG 49012 as the type strain of Undibacterium parvum sp. nov., and emended descriptions of the genus Undibacterium and the species Undibacterium pigrum.</title>
        <authorList>
            <person name="Eder W."/>
            <person name="Wanner G."/>
            <person name="Ludwig W."/>
            <person name="Busse H.J."/>
            <person name="Ziemke-Kageler F."/>
            <person name="Lang E."/>
        </authorList>
    </citation>
    <scope>NUCLEOTIDE SEQUENCE [LARGE SCALE GENOMIC DNA]</scope>
    <source>
        <strain evidence="3 4">DSM 23061</strain>
    </source>
</reference>
<dbReference type="Gene3D" id="3.40.190.10">
    <property type="entry name" value="Periplasmic binding protein-like II"/>
    <property type="match status" value="2"/>
</dbReference>
<keyword evidence="1" id="KW-0732">Signal</keyword>
<keyword evidence="4" id="KW-1185">Reference proteome</keyword>
<evidence type="ECO:0000313" key="3">
    <source>
        <dbReference type="EMBL" id="AZP14046.1"/>
    </source>
</evidence>
<dbReference type="EMBL" id="CP034464">
    <property type="protein sequence ID" value="AZP14046.1"/>
    <property type="molecule type" value="Genomic_DNA"/>
</dbReference>
<dbReference type="InterPro" id="IPR001638">
    <property type="entry name" value="Solute-binding_3/MltF_N"/>
</dbReference>
<dbReference type="AlphaFoldDB" id="A0A3S5HM57"/>
<feature type="domain" description="Solute-binding protein family 3/N-terminal" evidence="2">
    <location>
        <begin position="30"/>
        <end position="120"/>
    </location>
</feature>
<accession>A0A3S5HM57</accession>